<proteinExistence type="predicted"/>
<dbReference type="RefSeq" id="WP_049643700.1">
    <property type="nucleotide sequence ID" value="NZ_LFTY01000002.1"/>
</dbReference>
<evidence type="ECO:0000256" key="1">
    <source>
        <dbReference type="SAM" id="SignalP"/>
    </source>
</evidence>
<dbReference type="STRING" id="1675527.AIOL_003015"/>
<reference evidence="2 3" key="1">
    <citation type="submission" date="2015-06" db="EMBL/GenBank/DDBJ databases">
        <title>Draft genome sequence of an Alphaproteobacteria species associated to the Mediterranean sponge Oscarella lobularis.</title>
        <authorList>
            <person name="Jourda C."/>
            <person name="Santini S."/>
            <person name="Claverie J.-M."/>
        </authorList>
    </citation>
    <scope>NUCLEOTIDE SEQUENCE [LARGE SCALE GENOMIC DNA]</scope>
    <source>
        <strain evidence="2">IGS</strain>
    </source>
</reference>
<accession>A0A0J9E5K7</accession>
<dbReference type="PATRIC" id="fig|1675527.3.peg.3155"/>
<evidence type="ECO:0000313" key="2">
    <source>
        <dbReference type="EMBL" id="KMW58045.1"/>
    </source>
</evidence>
<keyword evidence="1" id="KW-0732">Signal</keyword>
<evidence type="ECO:0000313" key="3">
    <source>
        <dbReference type="Proteomes" id="UP000037178"/>
    </source>
</evidence>
<dbReference type="OrthoDB" id="7875811at2"/>
<dbReference type="EMBL" id="LFTY01000002">
    <property type="protein sequence ID" value="KMW58045.1"/>
    <property type="molecule type" value="Genomic_DNA"/>
</dbReference>
<protein>
    <submittedName>
        <fullName evidence="2">Uncharacterized protein</fullName>
    </submittedName>
</protein>
<comment type="caution">
    <text evidence="2">The sequence shown here is derived from an EMBL/GenBank/DDBJ whole genome shotgun (WGS) entry which is preliminary data.</text>
</comment>
<sequence>MKPALSAIALAFGASVASAAPQLVTNPQMCGLSAIDGQELGMTLTASEMFEIEYYCAFEPPVEFRWDGDVTTTRLGYCSEPGLIEPILVTFQFGSYEPGVVNLWWQGGDAPTRFLACE</sequence>
<feature type="chain" id="PRO_5005318168" evidence="1">
    <location>
        <begin position="20"/>
        <end position="118"/>
    </location>
</feature>
<dbReference type="AlphaFoldDB" id="A0A0J9E5K7"/>
<feature type="signal peptide" evidence="1">
    <location>
        <begin position="1"/>
        <end position="19"/>
    </location>
</feature>
<name>A0A0J9E5K7_9RHOB</name>
<organism evidence="2 3">
    <name type="scientific">Candidatus Rhodobacter oscarellae</name>
    <dbReference type="NCBI Taxonomy" id="1675527"/>
    <lineage>
        <taxon>Bacteria</taxon>
        <taxon>Pseudomonadati</taxon>
        <taxon>Pseudomonadota</taxon>
        <taxon>Alphaproteobacteria</taxon>
        <taxon>Rhodobacterales</taxon>
        <taxon>Rhodobacter group</taxon>
        <taxon>Rhodobacter</taxon>
    </lineage>
</organism>
<dbReference type="Proteomes" id="UP000037178">
    <property type="component" value="Unassembled WGS sequence"/>
</dbReference>
<keyword evidence="3" id="KW-1185">Reference proteome</keyword>
<gene>
    <name evidence="2" type="ORF">AIOL_003015</name>
</gene>